<dbReference type="InterPro" id="IPR014729">
    <property type="entry name" value="Rossmann-like_a/b/a_fold"/>
</dbReference>
<keyword evidence="10" id="KW-1185">Reference proteome</keyword>
<dbReference type="Proteomes" id="UP000197215">
    <property type="component" value="Unassembled WGS sequence"/>
</dbReference>
<evidence type="ECO:0000256" key="3">
    <source>
        <dbReference type="ARBA" id="ARBA00022695"/>
    </source>
</evidence>
<organism evidence="9 10">
    <name type="scientific">Polynucleobacter victoriensis</name>
    <dbReference type="NCBI Taxonomy" id="2049319"/>
    <lineage>
        <taxon>Bacteria</taxon>
        <taxon>Pseudomonadati</taxon>
        <taxon>Pseudomonadota</taxon>
        <taxon>Betaproteobacteria</taxon>
        <taxon>Burkholderiales</taxon>
        <taxon>Burkholderiaceae</taxon>
        <taxon>Polynucleobacter</taxon>
    </lineage>
</organism>
<evidence type="ECO:0000256" key="7">
    <source>
        <dbReference type="ARBA" id="ARBA00047428"/>
    </source>
</evidence>
<accession>A0A212TDG0</accession>
<evidence type="ECO:0000256" key="2">
    <source>
        <dbReference type="ARBA" id="ARBA00022679"/>
    </source>
</evidence>
<dbReference type="SUPFAM" id="SSF52374">
    <property type="entry name" value="Nucleotidylyl transferase"/>
    <property type="match status" value="1"/>
</dbReference>
<dbReference type="InterPro" id="IPR050385">
    <property type="entry name" value="Archaeal_FAD_synthase"/>
</dbReference>
<keyword evidence="5" id="KW-0067">ATP-binding</keyword>
<evidence type="ECO:0000313" key="10">
    <source>
        <dbReference type="Proteomes" id="UP000197215"/>
    </source>
</evidence>
<proteinExistence type="predicted"/>
<dbReference type="EC" id="2.7.7.70" evidence="1"/>
<keyword evidence="6" id="KW-0119">Carbohydrate metabolism</keyword>
<name>A0A212TDG0_9BURK</name>
<dbReference type="PANTHER" id="PTHR43793:SF2">
    <property type="entry name" value="BIFUNCTIONAL PROTEIN HLDE"/>
    <property type="match status" value="1"/>
</dbReference>
<gene>
    <name evidence="9" type="ORF">SAMN06295916_1013</name>
</gene>
<dbReference type="GO" id="GO:0005524">
    <property type="term" value="F:ATP binding"/>
    <property type="evidence" value="ECO:0007669"/>
    <property type="project" value="UniProtKB-KW"/>
</dbReference>
<dbReference type="GO" id="GO:0016773">
    <property type="term" value="F:phosphotransferase activity, alcohol group as acceptor"/>
    <property type="evidence" value="ECO:0007669"/>
    <property type="project" value="InterPro"/>
</dbReference>
<evidence type="ECO:0000313" key="9">
    <source>
        <dbReference type="EMBL" id="SNC64053.1"/>
    </source>
</evidence>
<evidence type="ECO:0000256" key="4">
    <source>
        <dbReference type="ARBA" id="ARBA00022741"/>
    </source>
</evidence>
<keyword evidence="2" id="KW-0808">Transferase</keyword>
<evidence type="ECO:0000256" key="1">
    <source>
        <dbReference type="ARBA" id="ARBA00012519"/>
    </source>
</evidence>
<dbReference type="GO" id="GO:0005975">
    <property type="term" value="P:carbohydrate metabolic process"/>
    <property type="evidence" value="ECO:0007669"/>
    <property type="project" value="InterPro"/>
</dbReference>
<dbReference type="EMBL" id="FYEX01000001">
    <property type="protein sequence ID" value="SNC64053.1"/>
    <property type="molecule type" value="Genomic_DNA"/>
</dbReference>
<protein>
    <recommendedName>
        <fullName evidence="1">D-glycero-beta-D-manno-heptose 1-phosphate adenylyltransferase</fullName>
        <ecNumber evidence="1">2.7.7.70</ecNumber>
    </recommendedName>
</protein>
<dbReference type="Gene3D" id="3.40.50.620">
    <property type="entry name" value="HUPs"/>
    <property type="match status" value="1"/>
</dbReference>
<dbReference type="InterPro" id="IPR011914">
    <property type="entry name" value="RfaE_dom_II"/>
</dbReference>
<keyword evidence="3" id="KW-0548">Nucleotidyltransferase</keyword>
<evidence type="ECO:0000256" key="5">
    <source>
        <dbReference type="ARBA" id="ARBA00022840"/>
    </source>
</evidence>
<evidence type="ECO:0000256" key="6">
    <source>
        <dbReference type="ARBA" id="ARBA00023277"/>
    </source>
</evidence>
<reference evidence="9 10" key="1">
    <citation type="submission" date="2017-06" db="EMBL/GenBank/DDBJ databases">
        <authorList>
            <person name="Kim H.J."/>
            <person name="Triplett B.A."/>
        </authorList>
    </citation>
    <scope>NUCLEOTIDE SEQUENCE [LARGE SCALE GENOMIC DNA]</scope>
    <source>
        <strain evidence="9 10">MWH-VicM1</strain>
    </source>
</reference>
<sequence length="170" mass="18459">MLPMTSLDLNNLPLPAFEKKICSAEDLQSKLSQLPKPIVFTNGVFDILHRGHVSYLAQARSLGASMVVGVNADSSVKLLGKGDDRPLNQQADRMALLAALDSVDLVVLFGEKTPVELIAKVKPDIYVKGGDYQIDDLAETALVKTWGGKAYAIPFIHDRSTTALLNKIRS</sequence>
<feature type="domain" description="Cytidyltransferase-like" evidence="8">
    <location>
        <begin position="40"/>
        <end position="135"/>
    </location>
</feature>
<dbReference type="PANTHER" id="PTHR43793">
    <property type="entry name" value="FAD SYNTHASE"/>
    <property type="match status" value="1"/>
</dbReference>
<dbReference type="AlphaFoldDB" id="A0A212TDG0"/>
<comment type="catalytic activity">
    <reaction evidence="7">
        <text>D-glycero-beta-D-manno-heptose 1-phosphate + ATP + H(+) = ADP-D-glycero-beta-D-manno-heptose + diphosphate</text>
        <dbReference type="Rhea" id="RHEA:27465"/>
        <dbReference type="ChEBI" id="CHEBI:15378"/>
        <dbReference type="ChEBI" id="CHEBI:30616"/>
        <dbReference type="ChEBI" id="CHEBI:33019"/>
        <dbReference type="ChEBI" id="CHEBI:59967"/>
        <dbReference type="ChEBI" id="CHEBI:61593"/>
        <dbReference type="EC" id="2.7.7.70"/>
    </reaction>
</comment>
<dbReference type="NCBIfam" id="TIGR00125">
    <property type="entry name" value="cyt_tran_rel"/>
    <property type="match status" value="1"/>
</dbReference>
<dbReference type="Pfam" id="PF01467">
    <property type="entry name" value="CTP_transf_like"/>
    <property type="match status" value="1"/>
</dbReference>
<dbReference type="InterPro" id="IPR004821">
    <property type="entry name" value="Cyt_trans-like"/>
</dbReference>
<evidence type="ECO:0000259" key="8">
    <source>
        <dbReference type="Pfam" id="PF01467"/>
    </source>
</evidence>
<dbReference type="NCBIfam" id="TIGR02199">
    <property type="entry name" value="rfaE_dom_II"/>
    <property type="match status" value="1"/>
</dbReference>
<keyword evidence="4" id="KW-0547">Nucleotide-binding</keyword>
<dbReference type="GO" id="GO:0016779">
    <property type="term" value="F:nucleotidyltransferase activity"/>
    <property type="evidence" value="ECO:0007669"/>
    <property type="project" value="UniProtKB-KW"/>
</dbReference>